<evidence type="ECO:0000313" key="5">
    <source>
        <dbReference type="Proteomes" id="UP000192761"/>
    </source>
</evidence>
<dbReference type="InterPro" id="IPR001638">
    <property type="entry name" value="Solute-binding_3/MltF_N"/>
</dbReference>
<evidence type="ECO:0000313" key="4">
    <source>
        <dbReference type="EMBL" id="SMC25086.1"/>
    </source>
</evidence>
<evidence type="ECO:0000259" key="3">
    <source>
        <dbReference type="SMART" id="SM00062"/>
    </source>
</evidence>
<dbReference type="PANTHER" id="PTHR35936:SF19">
    <property type="entry name" value="AMINO-ACID-BINDING PROTEIN YXEM-RELATED"/>
    <property type="match status" value="1"/>
</dbReference>
<reference evidence="4 5" key="1">
    <citation type="submission" date="2017-04" db="EMBL/GenBank/DDBJ databases">
        <authorList>
            <person name="Afonso C.L."/>
            <person name="Miller P.J."/>
            <person name="Scott M.A."/>
            <person name="Spackman E."/>
            <person name="Goraichik I."/>
            <person name="Dimitrov K.M."/>
            <person name="Suarez D.L."/>
            <person name="Swayne D.E."/>
        </authorList>
    </citation>
    <scope>NUCLEOTIDE SEQUENCE [LARGE SCALE GENOMIC DNA]</scope>
    <source>
        <strain evidence="4 5">DSM 23236</strain>
    </source>
</reference>
<feature type="signal peptide" evidence="2">
    <location>
        <begin position="1"/>
        <end position="17"/>
    </location>
</feature>
<dbReference type="RefSeq" id="WP_084090716.1">
    <property type="nucleotide sequence ID" value="NZ_FWXD01000010.1"/>
</dbReference>
<dbReference type="OrthoDB" id="245568at2"/>
<proteinExistence type="predicted"/>
<keyword evidence="1 2" id="KW-0732">Signal</keyword>
<dbReference type="PANTHER" id="PTHR35936">
    <property type="entry name" value="MEMBRANE-BOUND LYTIC MUREIN TRANSGLYCOSYLASE F"/>
    <property type="match status" value="1"/>
</dbReference>
<dbReference type="EMBL" id="FWXD01000010">
    <property type="protein sequence ID" value="SMC25086.1"/>
    <property type="molecule type" value="Genomic_DNA"/>
</dbReference>
<name>A0A1W1XMD7_9NEIS</name>
<dbReference type="Proteomes" id="UP000192761">
    <property type="component" value="Unassembled WGS sequence"/>
</dbReference>
<keyword evidence="5" id="KW-1185">Reference proteome</keyword>
<evidence type="ECO:0000256" key="1">
    <source>
        <dbReference type="ARBA" id="ARBA00022729"/>
    </source>
</evidence>
<dbReference type="Pfam" id="PF00497">
    <property type="entry name" value="SBP_bac_3"/>
    <property type="match status" value="1"/>
</dbReference>
<organism evidence="4 5">
    <name type="scientific">Andreprevotia lacus DSM 23236</name>
    <dbReference type="NCBI Taxonomy" id="1121001"/>
    <lineage>
        <taxon>Bacteria</taxon>
        <taxon>Pseudomonadati</taxon>
        <taxon>Pseudomonadota</taxon>
        <taxon>Betaproteobacteria</taxon>
        <taxon>Neisseriales</taxon>
        <taxon>Chitinibacteraceae</taxon>
        <taxon>Andreprevotia</taxon>
    </lineage>
</organism>
<evidence type="ECO:0000256" key="2">
    <source>
        <dbReference type="SAM" id="SignalP"/>
    </source>
</evidence>
<dbReference type="SMART" id="SM00062">
    <property type="entry name" value="PBPb"/>
    <property type="match status" value="1"/>
</dbReference>
<protein>
    <submittedName>
        <fullName evidence="4">Amino acid ABC transporter substrate-binding protein, PAAT family</fullName>
    </submittedName>
</protein>
<dbReference type="SUPFAM" id="SSF53850">
    <property type="entry name" value="Periplasmic binding protein-like II"/>
    <property type="match status" value="1"/>
</dbReference>
<feature type="chain" id="PRO_5013297668" evidence="2">
    <location>
        <begin position="18"/>
        <end position="246"/>
    </location>
</feature>
<accession>A0A1W1XMD7</accession>
<dbReference type="STRING" id="1121001.SAMN02745857_02066"/>
<gene>
    <name evidence="4" type="ORF">SAMN02745857_02066</name>
</gene>
<dbReference type="Gene3D" id="3.40.190.10">
    <property type="entry name" value="Periplasmic binding protein-like II"/>
    <property type="match status" value="2"/>
</dbReference>
<dbReference type="AlphaFoldDB" id="A0A1W1XMD7"/>
<sequence length="246" mass="27447">MRRLLLGLLLCATCVQAKEPAVRIGMIASIPPYVYAQQDKGIEVDLIREALRRTGRDAEMIYTPLERVIYGFKAGQIDAAATMDESSGLKAVYSAPYIEFHHVAVALEKNQLAIKQVADLGQYRMVSFRRASNFLGPAFAAAAKAAPEYHEENNDIDLNRLLYKGAVDVVVGDERIFRAIMAQLPESADNPVRVYRVFPAKPYSVAFRDAKLRGEFDKAMAQMRADGSYARIVAHYLDLLPTMTEQ</sequence>
<feature type="domain" description="Solute-binding protein family 3/N-terminal" evidence="3">
    <location>
        <begin position="21"/>
        <end position="240"/>
    </location>
</feature>